<dbReference type="InterPro" id="IPR038071">
    <property type="entry name" value="UROD/MetE-like_sf"/>
</dbReference>
<evidence type="ECO:0000259" key="1">
    <source>
        <dbReference type="Pfam" id="PF08267"/>
    </source>
</evidence>
<gene>
    <name evidence="2" type="ORF">LVJ77_07090</name>
</gene>
<dbReference type="SUPFAM" id="SSF51726">
    <property type="entry name" value="UROD/MetE-like"/>
    <property type="match status" value="1"/>
</dbReference>
<accession>A0A8T9MV17</accession>
<sequence>MNTVHLSGYPRIGAKRELKFAVEAFWKGAKTEAEVQEVAAEIRRLNWATQKAAGADLLPVGDFSFYDHVLDLLCTLGAIPKRFGFNPATLTLPEYFQLARGNATQFAMEMTKWFDTNYHYIVPEWHADTEFAVNAKNLIAQIQEAKAQGHDIKPTLVTPLPCCGWAKPKAKASNASPCCRNCSPPTPNCCANWYAEGVDWIQLDEPILSADADANWIKAVETAYKELANTGVRIIIGTYFASVAEHLNLLKALPVHGVHIDCVRAPEQLALFADAWYRKTKSCRSV</sequence>
<dbReference type="Gene3D" id="3.20.20.210">
    <property type="match status" value="1"/>
</dbReference>
<dbReference type="PANTHER" id="PTHR30519">
    <property type="entry name" value="5-METHYLTETRAHYDROPTEROYLTRIGLUTAMATE--HOMOCYSTEINE METHYLTRANSFERASE"/>
    <property type="match status" value="1"/>
</dbReference>
<dbReference type="AlphaFoldDB" id="A0A8T9MV17"/>
<reference evidence="2" key="1">
    <citation type="submission" date="2021-12" db="EMBL/GenBank/DDBJ databases">
        <authorList>
            <person name="Veyrier F.J."/>
        </authorList>
    </citation>
    <scope>NUCLEOTIDE SEQUENCE</scope>
    <source>
        <strain evidence="2">17694</strain>
    </source>
</reference>
<reference evidence="2" key="2">
    <citation type="journal article" date="2022" name="Res Sq">
        <title>Evolution of multicellular longitudinally dividing oral cavity symbionts (Neisseriaceae).</title>
        <authorList>
            <person name="Nyongesa S."/>
            <person name="Weber P."/>
            <person name="Bernet E."/>
            <person name="Pullido F."/>
            <person name="Nieckarz M."/>
            <person name="Delaby M."/>
            <person name="Nieves C."/>
            <person name="Viehboeck T."/>
            <person name="Krause N."/>
            <person name="Rivera-Millot A."/>
            <person name="Nakamura A."/>
            <person name="Vischer N."/>
            <person name="VanNieuwenhze M."/>
            <person name="Brun Y."/>
            <person name="Cava F."/>
            <person name="Bulgheresi S."/>
            <person name="Veyrier F."/>
        </authorList>
    </citation>
    <scope>NUCLEOTIDE SEQUENCE</scope>
    <source>
        <strain evidence="2">17694</strain>
    </source>
</reference>
<dbReference type="Proteomes" id="UP000831534">
    <property type="component" value="Chromosome"/>
</dbReference>
<dbReference type="GO" id="GO:0003871">
    <property type="term" value="F:5-methyltetrahydropteroyltriglutamate-homocysteine S-methyltransferase activity"/>
    <property type="evidence" value="ECO:0007669"/>
    <property type="project" value="InterPro"/>
</dbReference>
<name>A0A8T9MV17_9NEIS</name>
<dbReference type="Pfam" id="PF08267">
    <property type="entry name" value="Meth_synt_1"/>
    <property type="match status" value="1"/>
</dbReference>
<dbReference type="GO" id="GO:0008652">
    <property type="term" value="P:amino acid biosynthetic process"/>
    <property type="evidence" value="ECO:0007669"/>
    <property type="project" value="InterPro"/>
</dbReference>
<feature type="domain" description="Cobalamin-independent methionine synthase MetE N-terminal" evidence="1">
    <location>
        <begin position="5"/>
        <end position="277"/>
    </location>
</feature>
<evidence type="ECO:0000313" key="3">
    <source>
        <dbReference type="Proteomes" id="UP000831534"/>
    </source>
</evidence>
<evidence type="ECO:0000313" key="2">
    <source>
        <dbReference type="EMBL" id="UOP04198.1"/>
    </source>
</evidence>
<dbReference type="GO" id="GO:0008270">
    <property type="term" value="F:zinc ion binding"/>
    <property type="evidence" value="ECO:0007669"/>
    <property type="project" value="InterPro"/>
</dbReference>
<dbReference type="EMBL" id="CP091521">
    <property type="protein sequence ID" value="UOP04198.1"/>
    <property type="molecule type" value="Genomic_DNA"/>
</dbReference>
<protein>
    <recommendedName>
        <fullName evidence="1">Cobalamin-independent methionine synthase MetE N-terminal domain-containing protein</fullName>
    </recommendedName>
</protein>
<dbReference type="InterPro" id="IPR013215">
    <property type="entry name" value="Cbl-indep_Met_Synth_N"/>
</dbReference>
<proteinExistence type="predicted"/>
<organism evidence="2 3">
    <name type="scientific">Conchiformibius kuhniae</name>
    <dbReference type="NCBI Taxonomy" id="211502"/>
    <lineage>
        <taxon>Bacteria</taxon>
        <taxon>Pseudomonadati</taxon>
        <taxon>Pseudomonadota</taxon>
        <taxon>Betaproteobacteria</taxon>
        <taxon>Neisseriales</taxon>
        <taxon>Neisseriaceae</taxon>
        <taxon>Conchiformibius</taxon>
    </lineage>
</organism>
<keyword evidence="3" id="KW-1185">Reference proteome</keyword>